<evidence type="ECO:0000313" key="5">
    <source>
        <dbReference type="Proteomes" id="UP000013988"/>
    </source>
</evidence>
<keyword evidence="2" id="KW-0812">Transmembrane</keyword>
<keyword evidence="5" id="KW-1185">Reference proteome</keyword>
<evidence type="ECO:0000313" key="4">
    <source>
        <dbReference type="EMBL" id="EOR27722.1"/>
    </source>
</evidence>
<evidence type="ECO:0000256" key="1">
    <source>
        <dbReference type="SAM" id="Coils"/>
    </source>
</evidence>
<keyword evidence="2" id="KW-0472">Membrane</keyword>
<feature type="domain" description="PAS" evidence="3">
    <location>
        <begin position="177"/>
        <end position="215"/>
    </location>
</feature>
<evidence type="ECO:0000256" key="2">
    <source>
        <dbReference type="SAM" id="Phobius"/>
    </source>
</evidence>
<dbReference type="PROSITE" id="PS50112">
    <property type="entry name" value="PAS"/>
    <property type="match status" value="1"/>
</dbReference>
<organism evidence="4 5">
    <name type="scientific">Clostridium sartagoforme AAU1</name>
    <dbReference type="NCBI Taxonomy" id="1202534"/>
    <lineage>
        <taxon>Bacteria</taxon>
        <taxon>Bacillati</taxon>
        <taxon>Bacillota</taxon>
        <taxon>Clostridia</taxon>
        <taxon>Eubacteriales</taxon>
        <taxon>Clostridiaceae</taxon>
        <taxon>Clostridium</taxon>
    </lineage>
</organism>
<dbReference type="EMBL" id="ASRV01000033">
    <property type="protein sequence ID" value="EOR27722.1"/>
    <property type="molecule type" value="Genomic_DNA"/>
</dbReference>
<reference evidence="4 5" key="1">
    <citation type="submission" date="2013-03" db="EMBL/GenBank/DDBJ databases">
        <title>Whole genome shotgun sequencing of Clostridium sartagoforme AAU1.</title>
        <authorList>
            <person name="Joshi C.G."/>
            <person name="Duggirala S.M."/>
            <person name="Nathani N.M."/>
            <person name="Bhatt V.D."/>
            <person name="Patel A.K."/>
            <person name="Pandya P.R."/>
            <person name="KaPatel J.A."/>
        </authorList>
    </citation>
    <scope>NUCLEOTIDE SEQUENCE [LARGE SCALE GENOMIC DNA]</scope>
    <source>
        <strain evidence="4 5">AAU1</strain>
    </source>
</reference>
<keyword evidence="4" id="KW-0418">Kinase</keyword>
<feature type="coiled-coil region" evidence="1">
    <location>
        <begin position="127"/>
        <end position="161"/>
    </location>
</feature>
<dbReference type="GO" id="GO:0016301">
    <property type="term" value="F:kinase activity"/>
    <property type="evidence" value="ECO:0007669"/>
    <property type="project" value="UniProtKB-KW"/>
</dbReference>
<keyword evidence="4" id="KW-0808">Transferase</keyword>
<protein>
    <submittedName>
        <fullName evidence="4">Signal transduction histidine kinase</fullName>
    </submittedName>
</protein>
<dbReference type="SUPFAM" id="SSF55785">
    <property type="entry name" value="PYP-like sensor domain (PAS domain)"/>
    <property type="match status" value="1"/>
</dbReference>
<dbReference type="Gene3D" id="3.30.450.20">
    <property type="entry name" value="PAS domain"/>
    <property type="match status" value="1"/>
</dbReference>
<dbReference type="InterPro" id="IPR000014">
    <property type="entry name" value="PAS"/>
</dbReference>
<dbReference type="AlphaFoldDB" id="R9CEJ7"/>
<comment type="caution">
    <text evidence="4">The sequence shown here is derived from an EMBL/GenBank/DDBJ whole genome shotgun (WGS) entry which is preliminary data.</text>
</comment>
<dbReference type="PATRIC" id="fig|1202534.3.peg.566"/>
<evidence type="ECO:0000259" key="3">
    <source>
        <dbReference type="PROSITE" id="PS50112"/>
    </source>
</evidence>
<name>R9CEJ7_9CLOT</name>
<dbReference type="InterPro" id="IPR035965">
    <property type="entry name" value="PAS-like_dom_sf"/>
</dbReference>
<keyword evidence="2" id="KW-1133">Transmembrane helix</keyword>
<feature type="transmembrane region" description="Helical" evidence="2">
    <location>
        <begin position="23"/>
        <end position="39"/>
    </location>
</feature>
<sequence>MYNKTKKNYKNWDGGKFEAFKEISYIFILFHIIYIYYYNCNIFKYNLQIKKCFCSLYYRLQANILFIIFLMVILNISTYIFINKNVIKRLTVIKQNINESSLLEEENIINLEDDEINCIYDKVNALSNEANVTKKKLINTINNLKEEEKNYSNILNAMSNAFFSLKAIVNDKGEYIDGEITDVNLAGMELLGLSRKEIINNRFSNLYMNFYRDEEEIIQIFKRIKKSKSECIAREINIIDDKWGLVSVYSLSDGYFSIIINNITEIKKYEKT</sequence>
<accession>R9CEJ7</accession>
<feature type="transmembrane region" description="Helical" evidence="2">
    <location>
        <begin position="60"/>
        <end position="82"/>
    </location>
</feature>
<dbReference type="CDD" id="cd00130">
    <property type="entry name" value="PAS"/>
    <property type="match status" value="1"/>
</dbReference>
<dbReference type="Pfam" id="PF13426">
    <property type="entry name" value="PAS_9"/>
    <property type="match status" value="1"/>
</dbReference>
<keyword evidence="1" id="KW-0175">Coiled coil</keyword>
<dbReference type="Proteomes" id="UP000013988">
    <property type="component" value="Unassembled WGS sequence"/>
</dbReference>
<gene>
    <name evidence="4" type="ORF">A500_02856</name>
</gene>
<proteinExistence type="predicted"/>
<dbReference type="NCBIfam" id="TIGR00229">
    <property type="entry name" value="sensory_box"/>
    <property type="match status" value="1"/>
</dbReference>